<evidence type="ECO:0000313" key="8">
    <source>
        <dbReference type="EMBL" id="CAK57429.1"/>
    </source>
</evidence>
<dbReference type="EMBL" id="CT867992">
    <property type="protein sequence ID" value="CAK57429.1"/>
    <property type="molecule type" value="Genomic_DNA"/>
</dbReference>
<accession>A0BFW2</accession>
<dbReference type="PROSITE" id="PS50056">
    <property type="entry name" value="TYR_PHOSPHATASE_2"/>
    <property type="match status" value="1"/>
</dbReference>
<dbReference type="SMART" id="SM01326">
    <property type="entry name" value="PTEN_C2"/>
    <property type="match status" value="1"/>
</dbReference>
<dbReference type="OrthoDB" id="16692at2759"/>
<dbReference type="SUPFAM" id="SSF49562">
    <property type="entry name" value="C2 domain (Calcium/lipid-binding domain, CaLB)"/>
    <property type="match status" value="1"/>
</dbReference>
<comment type="subcellular location">
    <subcellularLocation>
        <location evidence="1">Cell projection</location>
    </subcellularLocation>
</comment>
<dbReference type="InterPro" id="IPR003595">
    <property type="entry name" value="Tyr_Pase_cat"/>
</dbReference>
<dbReference type="PANTHER" id="PTHR12305:SF60">
    <property type="entry name" value="PHOSPHATIDYLINOSITOL 3,4,5-TRISPHOSPHATE 3-PHOSPHATASE TPTE2-RELATED"/>
    <property type="match status" value="1"/>
</dbReference>
<name>A0BFW2_PARTE</name>
<evidence type="ECO:0000259" key="6">
    <source>
        <dbReference type="PROSITE" id="PS51181"/>
    </source>
</evidence>
<dbReference type="SMART" id="SM00404">
    <property type="entry name" value="PTPc_motif"/>
    <property type="match status" value="1"/>
</dbReference>
<dbReference type="InterPro" id="IPR016130">
    <property type="entry name" value="Tyr_Pase_AS"/>
</dbReference>
<dbReference type="OMA" id="IITIEPC"/>
<reference evidence="8 9" key="1">
    <citation type="journal article" date="2006" name="Nature">
        <title>Global trends of whole-genome duplications revealed by the ciliate Paramecium tetraurelia.</title>
        <authorList>
            <consortium name="Genoscope"/>
            <person name="Aury J.-M."/>
            <person name="Jaillon O."/>
            <person name="Duret L."/>
            <person name="Noel B."/>
            <person name="Jubin C."/>
            <person name="Porcel B.M."/>
            <person name="Segurens B."/>
            <person name="Daubin V."/>
            <person name="Anthouard V."/>
            <person name="Aiach N."/>
            <person name="Arnaiz O."/>
            <person name="Billaut A."/>
            <person name="Beisson J."/>
            <person name="Blanc I."/>
            <person name="Bouhouche K."/>
            <person name="Camara F."/>
            <person name="Duharcourt S."/>
            <person name="Guigo R."/>
            <person name="Gogendeau D."/>
            <person name="Katinka M."/>
            <person name="Keller A.-M."/>
            <person name="Kissmehl R."/>
            <person name="Klotz C."/>
            <person name="Koll F."/>
            <person name="Le Moue A."/>
            <person name="Lepere C."/>
            <person name="Malinsky S."/>
            <person name="Nowacki M."/>
            <person name="Nowak J.K."/>
            <person name="Plattner H."/>
            <person name="Poulain J."/>
            <person name="Ruiz F."/>
            <person name="Serrano V."/>
            <person name="Zagulski M."/>
            <person name="Dessen P."/>
            <person name="Betermier M."/>
            <person name="Weissenbach J."/>
            <person name="Scarpelli C."/>
            <person name="Schachter V."/>
            <person name="Sperling L."/>
            <person name="Meyer E."/>
            <person name="Cohen J."/>
            <person name="Wincker P."/>
        </authorList>
    </citation>
    <scope>NUCLEOTIDE SEQUENCE [LARGE SCALE GENOMIC DNA]</scope>
    <source>
        <strain evidence="8 9">Stock d4-2</strain>
    </source>
</reference>
<comment type="similarity">
    <text evidence="2">Belongs to the PTEN phosphatase protein family.</text>
</comment>
<dbReference type="RefSeq" id="XP_001424827.1">
    <property type="nucleotide sequence ID" value="XM_001424790.1"/>
</dbReference>
<dbReference type="Gene3D" id="3.90.190.10">
    <property type="entry name" value="Protein tyrosine phosphatase superfamily"/>
    <property type="match status" value="1"/>
</dbReference>
<dbReference type="InterPro" id="IPR014020">
    <property type="entry name" value="Tensin_C2-dom"/>
</dbReference>
<evidence type="ECO:0000259" key="7">
    <source>
        <dbReference type="PROSITE" id="PS51182"/>
    </source>
</evidence>
<dbReference type="InterPro" id="IPR029023">
    <property type="entry name" value="Tensin_phosphatase"/>
</dbReference>
<protein>
    <submittedName>
        <fullName evidence="8">Uncharacterized protein</fullName>
    </submittedName>
</protein>
<sequence length="452" mass="52872">MNYLREKVSGKKKRLIQEGYNLDLTYVTKRIIAMSYPGEGIEGLYRNPIDQVAGYLNTQHNADYMVFNLSGRKYDFSKFRGVVQDCWIWKDHHSPPLDLLFEICDLIHGYLKGDKINVVVIHCLAGKGRTGTIICCYLLYTGKFKSVKDVLYYYGKKRFEEEGLGVNQPCQVKYVEYFYKLLTLGYIIYPTVVTLKRITFQGKAPAFNMNGSCKPYMQVIQVKNDKELYSTQKEAKKYKGVSHDVLNLCELKLKLDKLMPIYGDILIKVFNEGILKKEKMFRLAFNTAFIDETAQNSLEFSLQDLDPSQIIKDERFDKNFKVIITIEPCSKCNNRTDFQMLCEICKARLKEEEKQWVKINGLLSQYKVPDDEMATELLFIKKEYDDVDDAMQLKRTENSNDSDPKDREKFEKRVRAKTIKFVQEQPQQQQQQQQQLLQQEGQILEENDIQNQ</sequence>
<proteinExistence type="inferred from homology"/>
<gene>
    <name evidence="8" type="ORF">GSPATT00028464001</name>
</gene>
<feature type="domain" description="Tyrosine specific protein phosphatases" evidence="5">
    <location>
        <begin position="97"/>
        <end position="158"/>
    </location>
</feature>
<dbReference type="STRING" id="5888.A0BFW2"/>
<evidence type="ECO:0000256" key="4">
    <source>
        <dbReference type="ARBA" id="ARBA00023273"/>
    </source>
</evidence>
<dbReference type="PROSITE" id="PS51182">
    <property type="entry name" value="C2_TENSIN"/>
    <property type="match status" value="1"/>
</dbReference>
<dbReference type="InterPro" id="IPR029021">
    <property type="entry name" value="Prot-tyrosine_phosphatase-like"/>
</dbReference>
<dbReference type="InterPro" id="IPR051281">
    <property type="entry name" value="Dual-spec_lipid-protein_phosph"/>
</dbReference>
<dbReference type="GO" id="GO:0042995">
    <property type="term" value="C:cell projection"/>
    <property type="evidence" value="ECO:0007669"/>
    <property type="project" value="UniProtKB-SubCell"/>
</dbReference>
<dbReference type="GeneID" id="5010611"/>
<dbReference type="HOGENOM" id="CLU_020105_5_3_1"/>
<dbReference type="Pfam" id="PF22785">
    <property type="entry name" value="Tc-R-P"/>
    <property type="match status" value="1"/>
</dbReference>
<evidence type="ECO:0000259" key="5">
    <source>
        <dbReference type="PROSITE" id="PS50056"/>
    </source>
</evidence>
<dbReference type="InParanoid" id="A0BFW2"/>
<evidence type="ECO:0000313" key="9">
    <source>
        <dbReference type="Proteomes" id="UP000000600"/>
    </source>
</evidence>
<feature type="domain" description="C2 tensin-type" evidence="7">
    <location>
        <begin position="190"/>
        <end position="329"/>
    </location>
</feature>
<keyword evidence="3" id="KW-0378">Hydrolase</keyword>
<dbReference type="Proteomes" id="UP000000600">
    <property type="component" value="Unassembled WGS sequence"/>
</dbReference>
<evidence type="ECO:0000256" key="2">
    <source>
        <dbReference type="ARBA" id="ARBA00007881"/>
    </source>
</evidence>
<dbReference type="Gene3D" id="2.60.40.1110">
    <property type="match status" value="1"/>
</dbReference>
<dbReference type="Pfam" id="PF10409">
    <property type="entry name" value="PTEN_C2"/>
    <property type="match status" value="1"/>
</dbReference>
<dbReference type="eggNOG" id="KOG2283">
    <property type="taxonomic scope" value="Eukaryota"/>
</dbReference>
<dbReference type="CDD" id="cd14497">
    <property type="entry name" value="PTP_PTEN-like"/>
    <property type="match status" value="1"/>
</dbReference>
<organism evidence="8 9">
    <name type="scientific">Paramecium tetraurelia</name>
    <dbReference type="NCBI Taxonomy" id="5888"/>
    <lineage>
        <taxon>Eukaryota</taxon>
        <taxon>Sar</taxon>
        <taxon>Alveolata</taxon>
        <taxon>Ciliophora</taxon>
        <taxon>Intramacronucleata</taxon>
        <taxon>Oligohymenophorea</taxon>
        <taxon>Peniculida</taxon>
        <taxon>Parameciidae</taxon>
        <taxon>Paramecium</taxon>
    </lineage>
</organism>
<dbReference type="AlphaFoldDB" id="A0BFW2"/>
<dbReference type="SUPFAM" id="SSF52799">
    <property type="entry name" value="(Phosphotyrosine protein) phosphatases II"/>
    <property type="match status" value="1"/>
</dbReference>
<keyword evidence="9" id="KW-1185">Reference proteome</keyword>
<keyword evidence="4" id="KW-0966">Cell projection</keyword>
<dbReference type="GO" id="GO:0016314">
    <property type="term" value="F:phosphatidylinositol-3,4,5-trisphosphate 3-phosphatase activity"/>
    <property type="evidence" value="ECO:0000318"/>
    <property type="project" value="GO_Central"/>
</dbReference>
<dbReference type="PROSITE" id="PS51181">
    <property type="entry name" value="PPASE_TENSIN"/>
    <property type="match status" value="1"/>
</dbReference>
<dbReference type="GO" id="GO:0005829">
    <property type="term" value="C:cytosol"/>
    <property type="evidence" value="ECO:0000318"/>
    <property type="project" value="GO_Central"/>
</dbReference>
<dbReference type="InterPro" id="IPR035892">
    <property type="entry name" value="C2_domain_sf"/>
</dbReference>
<dbReference type="InterPro" id="IPR000387">
    <property type="entry name" value="Tyr_Pase_dom"/>
</dbReference>
<evidence type="ECO:0000256" key="3">
    <source>
        <dbReference type="ARBA" id="ARBA00022801"/>
    </source>
</evidence>
<dbReference type="KEGG" id="ptm:GSPATT00028464001"/>
<feature type="domain" description="Phosphatase tensin-type" evidence="6">
    <location>
        <begin position="13"/>
        <end position="185"/>
    </location>
</feature>
<dbReference type="PANTHER" id="PTHR12305">
    <property type="entry name" value="PHOSPHATASE WITH HOMOLOGY TO TENSIN"/>
    <property type="match status" value="1"/>
</dbReference>
<evidence type="ECO:0000256" key="1">
    <source>
        <dbReference type="ARBA" id="ARBA00004316"/>
    </source>
</evidence>
<dbReference type="PROSITE" id="PS00383">
    <property type="entry name" value="TYR_PHOSPHATASE_1"/>
    <property type="match status" value="1"/>
</dbReference>